<proteinExistence type="predicted"/>
<dbReference type="EMBL" id="QWEY01000006">
    <property type="protein sequence ID" value="RGP36964.1"/>
    <property type="molecule type" value="Genomic_DNA"/>
</dbReference>
<keyword evidence="3" id="KW-1185">Reference proteome</keyword>
<name>A0A411Z1M6_9RHOB</name>
<dbReference type="AlphaFoldDB" id="A0A411Z1M6"/>
<feature type="region of interest" description="Disordered" evidence="1">
    <location>
        <begin position="90"/>
        <end position="121"/>
    </location>
</feature>
<protein>
    <submittedName>
        <fullName evidence="2">Uncharacterized protein</fullName>
    </submittedName>
</protein>
<dbReference type="Proteomes" id="UP000284547">
    <property type="component" value="Unassembled WGS sequence"/>
</dbReference>
<evidence type="ECO:0000256" key="1">
    <source>
        <dbReference type="SAM" id="MobiDB-lite"/>
    </source>
</evidence>
<comment type="caution">
    <text evidence="2">The sequence shown here is derived from an EMBL/GenBank/DDBJ whole genome shotgun (WGS) entry which is preliminary data.</text>
</comment>
<evidence type="ECO:0000313" key="3">
    <source>
        <dbReference type="Proteomes" id="UP000284547"/>
    </source>
</evidence>
<organism evidence="2 3">
    <name type="scientific">Pseudotabrizicola alkalilacus</name>
    <dbReference type="NCBI Taxonomy" id="2305252"/>
    <lineage>
        <taxon>Bacteria</taxon>
        <taxon>Pseudomonadati</taxon>
        <taxon>Pseudomonadota</taxon>
        <taxon>Alphaproteobacteria</taxon>
        <taxon>Rhodobacterales</taxon>
        <taxon>Paracoccaceae</taxon>
        <taxon>Pseudotabrizicola</taxon>
    </lineage>
</organism>
<sequence>MSEPMSNHEIEDVLSSIRRLVSEDLRPAPAAAPEPVAEKLLLTPALRVVTAPDVITPAPEPEPEQAVAPSEPVAPVEDVVARLGAAVTEEEWESPFGDPEVWPGALASDAPPRDEAAVPGSPVTAASPDFLEAPRAGFAEAEDLLPDAVEADAVEATPQRLTLREVSPPEDDSAWQDAGWADEAEAAVRADLAQETEEEVISGLYDAQAGGMVFDEEVLRDLVRDLIREELSGTLGERITRNVRKLVRAEIARAMALREFE</sequence>
<reference evidence="2 3" key="1">
    <citation type="submission" date="2018-08" db="EMBL/GenBank/DDBJ databases">
        <title>Flavobacterium tibetense sp. nov., isolated from a wetland YonghuCo on Tibetan Plateau.</title>
        <authorList>
            <person name="Phurbu D."/>
            <person name="Lu H."/>
            <person name="Xing P."/>
        </authorList>
    </citation>
    <scope>NUCLEOTIDE SEQUENCE [LARGE SCALE GENOMIC DNA]</scope>
    <source>
        <strain evidence="2 3">DJC</strain>
    </source>
</reference>
<gene>
    <name evidence="2" type="ORF">D1012_12510</name>
</gene>
<accession>A0A411Z1M6</accession>
<evidence type="ECO:0000313" key="2">
    <source>
        <dbReference type="EMBL" id="RGP36964.1"/>
    </source>
</evidence>